<dbReference type="RefSeq" id="WP_046467263.1">
    <property type="nucleotide sequence ID" value="NZ_JAUOQO010000004.1"/>
</dbReference>
<dbReference type="PANTHER" id="PTHR43540:SF1">
    <property type="entry name" value="ISOCHORISMATASE HYDROLASE"/>
    <property type="match status" value="1"/>
</dbReference>
<dbReference type="Proteomes" id="UP001170310">
    <property type="component" value="Unassembled WGS sequence"/>
</dbReference>
<feature type="domain" description="Isochorismatase-like" evidence="3">
    <location>
        <begin position="6"/>
        <end position="156"/>
    </location>
</feature>
<comment type="similarity">
    <text evidence="1">Belongs to the isochorismatase family.</text>
</comment>
<proteinExistence type="inferred from homology"/>
<name>A0AAW7YMW5_9STAP</name>
<evidence type="ECO:0000313" key="4">
    <source>
        <dbReference type="EMBL" id="MDO6573565.1"/>
    </source>
</evidence>
<dbReference type="Pfam" id="PF00857">
    <property type="entry name" value="Isochorismatase"/>
    <property type="match status" value="1"/>
</dbReference>
<dbReference type="Gene3D" id="3.40.50.850">
    <property type="entry name" value="Isochorismatase-like"/>
    <property type="match status" value="1"/>
</dbReference>
<dbReference type="EC" id="3.-.-.-" evidence="4"/>
<organism evidence="4 5">
    <name type="scientific">Staphylococcus pasteuri_A</name>
    <dbReference type="NCBI Taxonomy" id="3062664"/>
    <lineage>
        <taxon>Bacteria</taxon>
        <taxon>Bacillati</taxon>
        <taxon>Bacillota</taxon>
        <taxon>Bacilli</taxon>
        <taxon>Bacillales</taxon>
        <taxon>Staphylococcaceae</taxon>
        <taxon>Staphylococcus</taxon>
    </lineage>
</organism>
<protein>
    <submittedName>
        <fullName evidence="4">Cysteine hydrolase family protein</fullName>
        <ecNumber evidence="4">3.-.-.-</ecNumber>
    </submittedName>
</protein>
<gene>
    <name evidence="4" type="ORF">Q4528_05265</name>
</gene>
<evidence type="ECO:0000313" key="5">
    <source>
        <dbReference type="Proteomes" id="UP001170310"/>
    </source>
</evidence>
<dbReference type="InterPro" id="IPR000868">
    <property type="entry name" value="Isochorismatase-like_dom"/>
</dbReference>
<reference evidence="4" key="1">
    <citation type="submission" date="2023-07" db="EMBL/GenBank/DDBJ databases">
        <title>Genome content predicts the carbon catabolic preferences of heterotrophic bacteria.</title>
        <authorList>
            <person name="Gralka M."/>
        </authorList>
    </citation>
    <scope>NUCLEOTIDE SEQUENCE</scope>
    <source>
        <strain evidence="4">E2R20</strain>
    </source>
</reference>
<dbReference type="InterPro" id="IPR050272">
    <property type="entry name" value="Isochorismatase-like_hydrls"/>
</dbReference>
<evidence type="ECO:0000259" key="3">
    <source>
        <dbReference type="Pfam" id="PF00857"/>
    </source>
</evidence>
<evidence type="ECO:0000256" key="1">
    <source>
        <dbReference type="ARBA" id="ARBA00006336"/>
    </source>
</evidence>
<dbReference type="AlphaFoldDB" id="A0AAW7YMW5"/>
<dbReference type="PANTHER" id="PTHR43540">
    <property type="entry name" value="PEROXYUREIDOACRYLATE/UREIDOACRYLATE AMIDOHYDROLASE-RELATED"/>
    <property type="match status" value="1"/>
</dbReference>
<dbReference type="SUPFAM" id="SSF52499">
    <property type="entry name" value="Isochorismatase-like hydrolases"/>
    <property type="match status" value="1"/>
</dbReference>
<accession>A0AAW7YMW5</accession>
<keyword evidence="5" id="KW-1185">Reference proteome</keyword>
<keyword evidence="2 4" id="KW-0378">Hydrolase</keyword>
<evidence type="ECO:0000256" key="2">
    <source>
        <dbReference type="ARBA" id="ARBA00022801"/>
    </source>
</evidence>
<sequence length="182" mass="20091">MTKKQALVIIDIQNDYFDGGKNPLVNPEAAADKAVQLKDAFKEQQLPVIYIQHIDHTEGAPLFEAGTNGIEIHEKFNVQSDDIIIEKQYPNSFLGTTLQDTLKEQGVEQLVITGMMTHMCIDSTTRVAAELGYQPILVEDTTATCDLEYNGETVDAKNVQTAYISALSNFASVTTTSEFLTK</sequence>
<dbReference type="InterPro" id="IPR036380">
    <property type="entry name" value="Isochorismatase-like_sf"/>
</dbReference>
<dbReference type="GO" id="GO:0016787">
    <property type="term" value="F:hydrolase activity"/>
    <property type="evidence" value="ECO:0007669"/>
    <property type="project" value="UniProtKB-KW"/>
</dbReference>
<dbReference type="EMBL" id="JAUOQO010000004">
    <property type="protein sequence ID" value="MDO6573565.1"/>
    <property type="molecule type" value="Genomic_DNA"/>
</dbReference>
<dbReference type="CDD" id="cd01014">
    <property type="entry name" value="nicotinamidase_related"/>
    <property type="match status" value="1"/>
</dbReference>
<comment type="caution">
    <text evidence="4">The sequence shown here is derived from an EMBL/GenBank/DDBJ whole genome shotgun (WGS) entry which is preliminary data.</text>
</comment>